<dbReference type="Proteomes" id="UP000886829">
    <property type="component" value="Unassembled WGS sequence"/>
</dbReference>
<protein>
    <submittedName>
        <fullName evidence="1">Uncharacterized protein</fullName>
    </submittedName>
</protein>
<evidence type="ECO:0000313" key="1">
    <source>
        <dbReference type="EMBL" id="HIX56803.1"/>
    </source>
</evidence>
<name>A0A9D1WDG2_9GAMM</name>
<evidence type="ECO:0000313" key="2">
    <source>
        <dbReference type="Proteomes" id="UP000886829"/>
    </source>
</evidence>
<dbReference type="AlphaFoldDB" id="A0A9D1WDG2"/>
<comment type="caution">
    <text evidence="1">The sequence shown here is derived from an EMBL/GenBank/DDBJ whole genome shotgun (WGS) entry which is preliminary data.</text>
</comment>
<sequence>MHVLYESLGHPAELELAKHIRALTDAALFFDDKQILMSALDIIDRLNERLIILKAVTMATTIVCQEDRAEDKTMTSEEEWSALEENSSTYDGLQHVLDAASCKIKDAIADIERDYPPVAATDDDYDDTDC</sequence>
<reference evidence="1" key="2">
    <citation type="submission" date="2021-04" db="EMBL/GenBank/DDBJ databases">
        <authorList>
            <person name="Gilroy R."/>
        </authorList>
    </citation>
    <scope>NUCLEOTIDE SEQUENCE</scope>
    <source>
        <strain evidence="1">USASDec5-558</strain>
    </source>
</reference>
<accession>A0A9D1WDG2</accession>
<proteinExistence type="predicted"/>
<dbReference type="EMBL" id="DXEV01000094">
    <property type="protein sequence ID" value="HIX56803.1"/>
    <property type="molecule type" value="Genomic_DNA"/>
</dbReference>
<gene>
    <name evidence="1" type="ORF">H9850_04955</name>
</gene>
<reference evidence="1" key="1">
    <citation type="journal article" date="2021" name="PeerJ">
        <title>Extensive microbial diversity within the chicken gut microbiome revealed by metagenomics and culture.</title>
        <authorList>
            <person name="Gilroy R."/>
            <person name="Ravi A."/>
            <person name="Getino M."/>
            <person name="Pursley I."/>
            <person name="Horton D.L."/>
            <person name="Alikhan N.F."/>
            <person name="Baker D."/>
            <person name="Gharbi K."/>
            <person name="Hall N."/>
            <person name="Watson M."/>
            <person name="Adriaenssens E.M."/>
            <person name="Foster-Nyarko E."/>
            <person name="Jarju S."/>
            <person name="Secka A."/>
            <person name="Antonio M."/>
            <person name="Oren A."/>
            <person name="Chaudhuri R.R."/>
            <person name="La Ragione R."/>
            <person name="Hildebrand F."/>
            <person name="Pallen M.J."/>
        </authorList>
    </citation>
    <scope>NUCLEOTIDE SEQUENCE</scope>
    <source>
        <strain evidence="1">USASDec5-558</strain>
    </source>
</reference>
<organism evidence="1 2">
    <name type="scientific">Candidatus Anaerobiospirillum pullistercoris</name>
    <dbReference type="NCBI Taxonomy" id="2838452"/>
    <lineage>
        <taxon>Bacteria</taxon>
        <taxon>Pseudomonadati</taxon>
        <taxon>Pseudomonadota</taxon>
        <taxon>Gammaproteobacteria</taxon>
        <taxon>Aeromonadales</taxon>
        <taxon>Succinivibrionaceae</taxon>
        <taxon>Anaerobiospirillum</taxon>
    </lineage>
</organism>